<dbReference type="InterPro" id="IPR002075">
    <property type="entry name" value="NTF2_dom"/>
</dbReference>
<organism evidence="6 7">
    <name type="scientific">Mortierella alpina</name>
    <name type="common">Oleaginous fungus</name>
    <name type="synonym">Mortierella renispora</name>
    <dbReference type="NCBI Taxonomy" id="64518"/>
    <lineage>
        <taxon>Eukaryota</taxon>
        <taxon>Fungi</taxon>
        <taxon>Fungi incertae sedis</taxon>
        <taxon>Mucoromycota</taxon>
        <taxon>Mortierellomycotina</taxon>
        <taxon>Mortierellomycetes</taxon>
        <taxon>Mortierellales</taxon>
        <taxon>Mortierellaceae</taxon>
        <taxon>Mortierella</taxon>
    </lineage>
</organism>
<dbReference type="InterPro" id="IPR039539">
    <property type="entry name" value="Ras_GTPase_bind_prot"/>
</dbReference>
<dbReference type="GO" id="GO:0034517">
    <property type="term" value="P:ribophagy"/>
    <property type="evidence" value="ECO:0007669"/>
    <property type="project" value="TreeGrafter"/>
</dbReference>
<dbReference type="CDD" id="cd00780">
    <property type="entry name" value="NTF2"/>
    <property type="match status" value="1"/>
</dbReference>
<dbReference type="SUPFAM" id="SSF54427">
    <property type="entry name" value="NTF2-like"/>
    <property type="match status" value="1"/>
</dbReference>
<dbReference type="Gene3D" id="3.30.70.330">
    <property type="match status" value="1"/>
</dbReference>
<dbReference type="EMBL" id="JAIFTL010000400">
    <property type="protein sequence ID" value="KAG9319665.1"/>
    <property type="molecule type" value="Genomic_DNA"/>
</dbReference>
<feature type="compositionally biased region" description="Low complexity" evidence="3">
    <location>
        <begin position="262"/>
        <end position="273"/>
    </location>
</feature>
<feature type="region of interest" description="Disordered" evidence="3">
    <location>
        <begin position="314"/>
        <end position="358"/>
    </location>
</feature>
<proteinExistence type="predicted"/>
<feature type="region of interest" description="Disordered" evidence="3">
    <location>
        <begin position="431"/>
        <end position="510"/>
    </location>
</feature>
<dbReference type="InterPro" id="IPR035979">
    <property type="entry name" value="RBD_domain_sf"/>
</dbReference>
<evidence type="ECO:0000256" key="1">
    <source>
        <dbReference type="ARBA" id="ARBA00022884"/>
    </source>
</evidence>
<name>A0A9P7ZYS7_MORAP</name>
<reference evidence="6" key="1">
    <citation type="submission" date="2021-07" db="EMBL/GenBank/DDBJ databases">
        <title>Draft genome of Mortierella alpina, strain LL118, isolated from an aspen leaf litter sample.</title>
        <authorList>
            <person name="Yang S."/>
            <person name="Vinatzer B.A."/>
        </authorList>
    </citation>
    <scope>NUCLEOTIDE SEQUENCE</scope>
    <source>
        <strain evidence="6">LL118</strain>
    </source>
</reference>
<dbReference type="AlphaFoldDB" id="A0A9P7ZYS7"/>
<dbReference type="GO" id="GO:1990861">
    <property type="term" value="C:Ubp3-Bre5 deubiquitination complex"/>
    <property type="evidence" value="ECO:0007669"/>
    <property type="project" value="TreeGrafter"/>
</dbReference>
<dbReference type="PANTHER" id="PTHR10693:SF20">
    <property type="entry name" value="AT27578P"/>
    <property type="match status" value="1"/>
</dbReference>
<feature type="compositionally biased region" description="Basic and acidic residues" evidence="3">
    <location>
        <begin position="491"/>
        <end position="502"/>
    </location>
</feature>
<feature type="region of interest" description="Disordered" evidence="3">
    <location>
        <begin position="205"/>
        <end position="273"/>
    </location>
</feature>
<evidence type="ECO:0000313" key="6">
    <source>
        <dbReference type="EMBL" id="KAG9319665.1"/>
    </source>
</evidence>
<feature type="region of interest" description="Disordered" evidence="3">
    <location>
        <begin position="155"/>
        <end position="192"/>
    </location>
</feature>
<evidence type="ECO:0000256" key="2">
    <source>
        <dbReference type="PROSITE-ProRule" id="PRU00176"/>
    </source>
</evidence>
<dbReference type="Pfam" id="PF00076">
    <property type="entry name" value="RRM_1"/>
    <property type="match status" value="1"/>
</dbReference>
<dbReference type="SUPFAM" id="SSF54928">
    <property type="entry name" value="RNA-binding domain, RBD"/>
    <property type="match status" value="1"/>
</dbReference>
<feature type="domain" description="NTF2" evidence="5">
    <location>
        <begin position="25"/>
        <end position="145"/>
    </location>
</feature>
<dbReference type="CDD" id="cd00590">
    <property type="entry name" value="RRM_SF"/>
    <property type="match status" value="1"/>
</dbReference>
<dbReference type="GO" id="GO:0003729">
    <property type="term" value="F:mRNA binding"/>
    <property type="evidence" value="ECO:0007669"/>
    <property type="project" value="TreeGrafter"/>
</dbReference>
<dbReference type="InterPro" id="IPR032710">
    <property type="entry name" value="NTF2-like_dom_sf"/>
</dbReference>
<feature type="compositionally biased region" description="Polar residues" evidence="3">
    <location>
        <begin position="1"/>
        <end position="15"/>
    </location>
</feature>
<feature type="compositionally biased region" description="Basic and acidic residues" evidence="3">
    <location>
        <begin position="218"/>
        <end position="251"/>
    </location>
</feature>
<dbReference type="InterPro" id="IPR012677">
    <property type="entry name" value="Nucleotide-bd_a/b_plait_sf"/>
</dbReference>
<accession>A0A9P7ZYS7</accession>
<protein>
    <recommendedName>
        <fullName evidence="8">NTF2-domain-containing protein</fullName>
    </recommendedName>
</protein>
<dbReference type="GO" id="GO:1990904">
    <property type="term" value="C:ribonucleoprotein complex"/>
    <property type="evidence" value="ECO:0007669"/>
    <property type="project" value="TreeGrafter"/>
</dbReference>
<dbReference type="PROSITE" id="PS50102">
    <property type="entry name" value="RRM"/>
    <property type="match status" value="1"/>
</dbReference>
<feature type="compositionally biased region" description="Polar residues" evidence="3">
    <location>
        <begin position="170"/>
        <end position="182"/>
    </location>
</feature>
<comment type="caution">
    <text evidence="6">The sequence shown here is derived from an EMBL/GenBank/DDBJ whole genome shotgun (WGS) entry which is preliminary data.</text>
</comment>
<evidence type="ECO:0000256" key="3">
    <source>
        <dbReference type="SAM" id="MobiDB-lite"/>
    </source>
</evidence>
<dbReference type="Pfam" id="PF02136">
    <property type="entry name" value="NTF2"/>
    <property type="match status" value="1"/>
</dbReference>
<feature type="compositionally biased region" description="Polar residues" evidence="3">
    <location>
        <begin position="337"/>
        <end position="349"/>
    </location>
</feature>
<dbReference type="PROSITE" id="PS50177">
    <property type="entry name" value="NTF2_DOMAIN"/>
    <property type="match status" value="1"/>
</dbReference>
<dbReference type="Proteomes" id="UP000717515">
    <property type="component" value="Unassembled WGS sequence"/>
</dbReference>
<dbReference type="GO" id="GO:0016579">
    <property type="term" value="P:protein deubiquitination"/>
    <property type="evidence" value="ECO:0007669"/>
    <property type="project" value="TreeGrafter"/>
</dbReference>
<dbReference type="InterPro" id="IPR018222">
    <property type="entry name" value="Nuclear_transport_factor_2_euk"/>
</dbReference>
<keyword evidence="1 2" id="KW-0694">RNA-binding</keyword>
<dbReference type="FunFam" id="3.10.450.50:FF:000003">
    <property type="entry name" value="Nuclear transport factor 2 family protein"/>
    <property type="match status" value="1"/>
</dbReference>
<feature type="compositionally biased region" description="Low complexity" evidence="3">
    <location>
        <begin position="462"/>
        <end position="483"/>
    </location>
</feature>
<sequence length="510" mass="54738">MTAPTATSPTVNGAESQPPVDADSVGSQFAHEYYTFLNKEPTRLHLFYNKNSVMSHGYQGKDVDVCRGQQASTCAIREKVVQLDFEDCKVLVQNIDSQNSLNGGIVIQVLGQMSNRGGIAQQFVQTFFLAEQPKGYYVLNDVFRFLKDDTVEDDEQDIAEEASTEHSAEQPVTITETKSETTPAEAVSTPAPTIAQAPTMVEIQEEQQAPTPVTSAAVDEKKTADKKADKKGDRKSEAKETKKPEAKKEAEPVDSVPVPAKADVPSAPTAAPVAATAPVEAIPAPSVPAGPPKPKTWANLAAGNSNQWGVQASANKGASVPAPQPAAPKAQIKPHTAGQSQGQGQQVKTPGTRANGREEYHSIYIKNVTERMSLDMLRESFSKFGKVTHLEYTHKRNCAFLDFSTPDAMNAALKQNTVPVGNEIVLAEERRRGSNNSFNNSNTHPNGPQTGGRFHNNASNSNTNGHGQQTQGGHRGARPNNARGGPGGPSDRAKQPQHKQEKAAQPTIVK</sequence>
<evidence type="ECO:0000259" key="4">
    <source>
        <dbReference type="PROSITE" id="PS50102"/>
    </source>
</evidence>
<dbReference type="Gene3D" id="3.10.450.50">
    <property type="match status" value="1"/>
</dbReference>
<dbReference type="SMART" id="SM00360">
    <property type="entry name" value="RRM"/>
    <property type="match status" value="1"/>
</dbReference>
<feature type="domain" description="RRM" evidence="4">
    <location>
        <begin position="361"/>
        <end position="431"/>
    </location>
</feature>
<dbReference type="GO" id="GO:0005829">
    <property type="term" value="C:cytosol"/>
    <property type="evidence" value="ECO:0007669"/>
    <property type="project" value="TreeGrafter"/>
</dbReference>
<evidence type="ECO:0000259" key="5">
    <source>
        <dbReference type="PROSITE" id="PS50177"/>
    </source>
</evidence>
<feature type="region of interest" description="Disordered" evidence="3">
    <location>
        <begin position="1"/>
        <end position="22"/>
    </location>
</feature>
<dbReference type="InterPro" id="IPR000504">
    <property type="entry name" value="RRM_dom"/>
</dbReference>
<dbReference type="PANTHER" id="PTHR10693">
    <property type="entry name" value="RAS GTPASE-ACTIVATING PROTEIN-BINDING PROTEIN"/>
    <property type="match status" value="1"/>
</dbReference>
<gene>
    <name evidence="6" type="ORF">KVV02_008139</name>
</gene>
<evidence type="ECO:0000313" key="7">
    <source>
        <dbReference type="Proteomes" id="UP000717515"/>
    </source>
</evidence>
<evidence type="ECO:0008006" key="8">
    <source>
        <dbReference type="Google" id="ProtNLM"/>
    </source>
</evidence>